<dbReference type="RefSeq" id="WP_035662811.1">
    <property type="nucleotide sequence ID" value="NZ_BAUV01000005.1"/>
</dbReference>
<dbReference type="eggNOG" id="ENOG502ZAVM">
    <property type="taxonomic scope" value="Bacteria"/>
</dbReference>
<proteinExistence type="predicted"/>
<reference evidence="1 2" key="1">
    <citation type="journal article" date="2014" name="Genome Announc.">
        <title>Draft Genome Sequences of Three Alkaliphilic Bacillus Strains, Bacillus wakoensis JCM 9140T, Bacillus akibai JCM 9157T, and Bacillus hemicellulosilyticus JCM 9152T.</title>
        <authorList>
            <person name="Yuki M."/>
            <person name="Oshima K."/>
            <person name="Suda W."/>
            <person name="Oshida Y."/>
            <person name="Kitamura K."/>
            <person name="Iida T."/>
            <person name="Hattori M."/>
            <person name="Ohkuma M."/>
        </authorList>
    </citation>
    <scope>NUCLEOTIDE SEQUENCE [LARGE SCALE GENOMIC DNA]</scope>
    <source>
        <strain evidence="1 2">JCM 9157</strain>
    </source>
</reference>
<dbReference type="EMBL" id="BAUV01000005">
    <property type="protein sequence ID" value="GAE34070.1"/>
    <property type="molecule type" value="Genomic_DNA"/>
</dbReference>
<protein>
    <submittedName>
        <fullName evidence="1">Uncharacterized protein</fullName>
    </submittedName>
</protein>
<organism evidence="1 2">
    <name type="scientific">Halalkalibacter akibai (strain ATCC 43226 / DSM 21942 / CIP 109018 / JCM 9157 / 1139)</name>
    <name type="common">Bacillus akibai</name>
    <dbReference type="NCBI Taxonomy" id="1236973"/>
    <lineage>
        <taxon>Bacteria</taxon>
        <taxon>Bacillati</taxon>
        <taxon>Bacillota</taxon>
        <taxon>Bacilli</taxon>
        <taxon>Bacillales</taxon>
        <taxon>Bacillaceae</taxon>
        <taxon>Halalkalibacter</taxon>
    </lineage>
</organism>
<sequence>MRYIKNNRFYQLWEEKKYKEALEQSIEGTSTKKERISAFLFGSDKERNTTLVVGGISVGDFLYDYIRIDPHVVEAIDFARSDQIDSIFAFSEFSKGIDPNSVGDISQMQGYVAEKMLAMELTAKGHEVSFPTASNEPGWDILVDGERFQVKNLSDPSGIYDHLSKYPDIPVYINADLAHHFEGNSSVYIAENIHHQEIVQLTKEHMILGQELQDFEIPLITALVSTVVNVKGLVKKESDIKHTISNIVTDTVTRSVGGYVGQYSGAIAGGLLFGPAGVIVMSGAGAFVGVAQGGKVAGLIKNMAAKEEVIRFRKDLNQLIDEVITEIPAKLERRNQQWLTTKQQLLLTNAPGELVGNFEAIYQDEQAYLKNKRSELSTLKAGIENMAHQEAYCETLAQISNTGIHPSKYQKALRKVNESLEALVKKLKKMGLG</sequence>
<dbReference type="OrthoDB" id="8402570at2"/>
<accession>W4QPN7</accession>
<evidence type="ECO:0000313" key="1">
    <source>
        <dbReference type="EMBL" id="GAE34070.1"/>
    </source>
</evidence>
<name>W4QPN7_HALA3</name>
<comment type="caution">
    <text evidence="1">The sequence shown here is derived from an EMBL/GenBank/DDBJ whole genome shotgun (WGS) entry which is preliminary data.</text>
</comment>
<evidence type="ECO:0000313" key="2">
    <source>
        <dbReference type="Proteomes" id="UP000018896"/>
    </source>
</evidence>
<gene>
    <name evidence="1" type="ORF">JCM9157_1103</name>
</gene>
<dbReference type="Proteomes" id="UP000018896">
    <property type="component" value="Unassembled WGS sequence"/>
</dbReference>
<dbReference type="AlphaFoldDB" id="W4QPN7"/>
<dbReference type="STRING" id="1236973.JCM9157_1103"/>
<keyword evidence="2" id="KW-1185">Reference proteome</keyword>